<dbReference type="AlphaFoldDB" id="A0A420YN83"/>
<evidence type="ECO:0000256" key="2">
    <source>
        <dbReference type="ARBA" id="ARBA00004613"/>
    </source>
</evidence>
<keyword evidence="8 9" id="KW-0326">Glycosidase</keyword>
<protein>
    <recommendedName>
        <fullName evidence="4">mannan endo-1,4-beta-mannosidase</fullName>
        <ecNumber evidence="4">3.2.1.78</ecNumber>
    </recommendedName>
</protein>
<dbReference type="InterPro" id="IPR045053">
    <property type="entry name" value="MAN-like"/>
</dbReference>
<keyword evidence="6 10" id="KW-0732">Signal</keyword>
<dbReference type="PANTHER" id="PTHR31451:SF39">
    <property type="entry name" value="MANNAN ENDO-1,4-BETA-MANNOSIDASE 1"/>
    <property type="match status" value="1"/>
</dbReference>
<evidence type="ECO:0000256" key="3">
    <source>
        <dbReference type="ARBA" id="ARBA00005641"/>
    </source>
</evidence>
<keyword evidence="13" id="KW-1185">Reference proteome</keyword>
<comment type="caution">
    <text evidence="12">The sequence shown here is derived from an EMBL/GenBank/DDBJ whole genome shotgun (WGS) entry which is preliminary data.</text>
</comment>
<dbReference type="STRING" id="177199.A0A420YN83"/>
<reference evidence="12 13" key="1">
    <citation type="submission" date="2018-08" db="EMBL/GenBank/DDBJ databases">
        <title>Draft genome of the lignicolous fungus Coniochaeta pulveracea.</title>
        <authorList>
            <person name="Borstlap C.J."/>
            <person name="De Witt R.N."/>
            <person name="Botha A."/>
            <person name="Volschenk H."/>
        </authorList>
    </citation>
    <scope>NUCLEOTIDE SEQUENCE [LARGE SCALE GENOMIC DNA]</scope>
    <source>
        <strain evidence="12 13">CAB683</strain>
    </source>
</reference>
<comment type="catalytic activity">
    <reaction evidence="1">
        <text>Random hydrolysis of (1-&gt;4)-beta-D-mannosidic linkages in mannans, galactomannans and glucomannans.</text>
        <dbReference type="EC" id="3.2.1.78"/>
    </reaction>
</comment>
<keyword evidence="5" id="KW-0964">Secreted</keyword>
<feature type="chain" id="PRO_5019306699" description="mannan endo-1,4-beta-mannosidase" evidence="10">
    <location>
        <begin position="20"/>
        <end position="369"/>
    </location>
</feature>
<gene>
    <name evidence="12" type="ORF">DL546_001301</name>
</gene>
<sequence length="369" mass="39850">MKILQASATVLALASTGLAGVVKRNSHSWAGSNLYFLQGLSDADQTAYINTLASDGAKVLRLWVNAQKSGACDKQSKIVNSVPALETTIGRYNNATLDALDKVLVKMAAKGIKALISPHDANMICGANGSDDPYCSTWGPGYFYEVQDAFNAYDNRLSFILNYQGKYSGKVWKNWKAAIMGFDLQNEPMAPKLSECTNGDVHGWVCGRAAHMRTVLGAQNPIKIGSGGIGGDYSHGCNLLPAALNCPQLDMISVHRYAGGEANNANQWANNARSWIKQTSKLLVVEEWGVNTLTYNPVTEFPANTQDMNSVGLPWLYWQILPAKECDSSINDDSSHAFGIQLGSGTDVSTPMHQASSVTGLQDWTGVIY</sequence>
<dbReference type="EMBL" id="QVQW01000001">
    <property type="protein sequence ID" value="RKU49363.1"/>
    <property type="molecule type" value="Genomic_DNA"/>
</dbReference>
<dbReference type="GO" id="GO:0046355">
    <property type="term" value="P:mannan catabolic process"/>
    <property type="evidence" value="ECO:0007669"/>
    <property type="project" value="UniProtKB-ARBA"/>
</dbReference>
<accession>A0A420YN83</accession>
<dbReference type="Proteomes" id="UP000275385">
    <property type="component" value="Unassembled WGS sequence"/>
</dbReference>
<dbReference type="OrthoDB" id="428177at2759"/>
<dbReference type="EC" id="3.2.1.78" evidence="4"/>
<proteinExistence type="inferred from homology"/>
<dbReference type="InterPro" id="IPR017853">
    <property type="entry name" value="GH"/>
</dbReference>
<dbReference type="Pfam" id="PF00150">
    <property type="entry name" value="Cellulase"/>
    <property type="match status" value="1"/>
</dbReference>
<dbReference type="GO" id="GO:0016985">
    <property type="term" value="F:mannan endo-1,4-beta-mannosidase activity"/>
    <property type="evidence" value="ECO:0007669"/>
    <property type="project" value="UniProtKB-EC"/>
</dbReference>
<feature type="domain" description="Glycoside hydrolase family 5" evidence="11">
    <location>
        <begin position="42"/>
        <end position="320"/>
    </location>
</feature>
<dbReference type="InterPro" id="IPR001547">
    <property type="entry name" value="Glyco_hydro_5"/>
</dbReference>
<feature type="signal peptide" evidence="10">
    <location>
        <begin position="1"/>
        <end position="19"/>
    </location>
</feature>
<organism evidence="12 13">
    <name type="scientific">Coniochaeta pulveracea</name>
    <dbReference type="NCBI Taxonomy" id="177199"/>
    <lineage>
        <taxon>Eukaryota</taxon>
        <taxon>Fungi</taxon>
        <taxon>Dikarya</taxon>
        <taxon>Ascomycota</taxon>
        <taxon>Pezizomycotina</taxon>
        <taxon>Sordariomycetes</taxon>
        <taxon>Sordariomycetidae</taxon>
        <taxon>Coniochaetales</taxon>
        <taxon>Coniochaetaceae</taxon>
        <taxon>Coniochaeta</taxon>
    </lineage>
</organism>
<evidence type="ECO:0000256" key="7">
    <source>
        <dbReference type="ARBA" id="ARBA00022801"/>
    </source>
</evidence>
<evidence type="ECO:0000313" key="12">
    <source>
        <dbReference type="EMBL" id="RKU49363.1"/>
    </source>
</evidence>
<evidence type="ECO:0000259" key="11">
    <source>
        <dbReference type="Pfam" id="PF00150"/>
    </source>
</evidence>
<evidence type="ECO:0000313" key="13">
    <source>
        <dbReference type="Proteomes" id="UP000275385"/>
    </source>
</evidence>
<name>A0A420YN83_9PEZI</name>
<evidence type="ECO:0000256" key="1">
    <source>
        <dbReference type="ARBA" id="ARBA00001678"/>
    </source>
</evidence>
<evidence type="ECO:0000256" key="5">
    <source>
        <dbReference type="ARBA" id="ARBA00022525"/>
    </source>
</evidence>
<evidence type="ECO:0000256" key="8">
    <source>
        <dbReference type="ARBA" id="ARBA00023295"/>
    </source>
</evidence>
<evidence type="ECO:0000256" key="6">
    <source>
        <dbReference type="ARBA" id="ARBA00022729"/>
    </source>
</evidence>
<dbReference type="SUPFAM" id="SSF51445">
    <property type="entry name" value="(Trans)glycosidases"/>
    <property type="match status" value="1"/>
</dbReference>
<keyword evidence="7 9" id="KW-0378">Hydrolase</keyword>
<dbReference type="PANTHER" id="PTHR31451">
    <property type="match status" value="1"/>
</dbReference>
<evidence type="ECO:0000256" key="9">
    <source>
        <dbReference type="RuleBase" id="RU361153"/>
    </source>
</evidence>
<evidence type="ECO:0000256" key="10">
    <source>
        <dbReference type="SAM" id="SignalP"/>
    </source>
</evidence>
<comment type="similarity">
    <text evidence="3 9">Belongs to the glycosyl hydrolase 5 (cellulase A) family.</text>
</comment>
<dbReference type="GO" id="GO:0005576">
    <property type="term" value="C:extracellular region"/>
    <property type="evidence" value="ECO:0007669"/>
    <property type="project" value="UniProtKB-SubCell"/>
</dbReference>
<dbReference type="Gene3D" id="3.20.20.80">
    <property type="entry name" value="Glycosidases"/>
    <property type="match status" value="1"/>
</dbReference>
<comment type="subcellular location">
    <subcellularLocation>
        <location evidence="2">Secreted</location>
    </subcellularLocation>
</comment>
<evidence type="ECO:0000256" key="4">
    <source>
        <dbReference type="ARBA" id="ARBA00012706"/>
    </source>
</evidence>